<dbReference type="Proteomes" id="UP001314170">
    <property type="component" value="Unassembled WGS sequence"/>
</dbReference>
<keyword evidence="3" id="KW-1185">Reference proteome</keyword>
<accession>A0AAV1RSP1</accession>
<feature type="region of interest" description="Disordered" evidence="1">
    <location>
        <begin position="1"/>
        <end position="20"/>
    </location>
</feature>
<sequence length="82" mass="9163">MNSKTARMQEGTKGLDEARHETITRKTELALILTLTSNVESNVQIEGEVEISPMESEDKIDKFGSKVLRVKQSALWAKCIAK</sequence>
<dbReference type="EMBL" id="CAWUPB010001156">
    <property type="protein sequence ID" value="CAK7338766.1"/>
    <property type="molecule type" value="Genomic_DNA"/>
</dbReference>
<evidence type="ECO:0000256" key="1">
    <source>
        <dbReference type="SAM" id="MobiDB-lite"/>
    </source>
</evidence>
<reference evidence="2 3" key="1">
    <citation type="submission" date="2024-01" db="EMBL/GenBank/DDBJ databases">
        <authorList>
            <person name="Waweru B."/>
        </authorList>
    </citation>
    <scope>NUCLEOTIDE SEQUENCE [LARGE SCALE GENOMIC DNA]</scope>
</reference>
<gene>
    <name evidence="2" type="ORF">DCAF_LOCUS13814</name>
</gene>
<evidence type="ECO:0000313" key="2">
    <source>
        <dbReference type="EMBL" id="CAK7338766.1"/>
    </source>
</evidence>
<proteinExistence type="predicted"/>
<comment type="caution">
    <text evidence="2">The sequence shown here is derived from an EMBL/GenBank/DDBJ whole genome shotgun (WGS) entry which is preliminary data.</text>
</comment>
<evidence type="ECO:0000313" key="3">
    <source>
        <dbReference type="Proteomes" id="UP001314170"/>
    </source>
</evidence>
<protein>
    <submittedName>
        <fullName evidence="2">Uncharacterized protein</fullName>
    </submittedName>
</protein>
<dbReference type="AlphaFoldDB" id="A0AAV1RSP1"/>
<organism evidence="2 3">
    <name type="scientific">Dovyalis caffra</name>
    <dbReference type="NCBI Taxonomy" id="77055"/>
    <lineage>
        <taxon>Eukaryota</taxon>
        <taxon>Viridiplantae</taxon>
        <taxon>Streptophyta</taxon>
        <taxon>Embryophyta</taxon>
        <taxon>Tracheophyta</taxon>
        <taxon>Spermatophyta</taxon>
        <taxon>Magnoliopsida</taxon>
        <taxon>eudicotyledons</taxon>
        <taxon>Gunneridae</taxon>
        <taxon>Pentapetalae</taxon>
        <taxon>rosids</taxon>
        <taxon>fabids</taxon>
        <taxon>Malpighiales</taxon>
        <taxon>Salicaceae</taxon>
        <taxon>Flacourtieae</taxon>
        <taxon>Dovyalis</taxon>
    </lineage>
</organism>
<name>A0AAV1RSP1_9ROSI</name>